<gene>
    <name evidence="1" type="ordered locus">Bcep1808_6719</name>
</gene>
<protein>
    <submittedName>
        <fullName evidence="1">Uncharacterized protein</fullName>
    </submittedName>
</protein>
<evidence type="ECO:0000313" key="1">
    <source>
        <dbReference type="EMBL" id="ABO59607.1"/>
    </source>
</evidence>
<name>A4JTK4_BURVG</name>
<sequence length="205" mass="22517">MRRTVRLSSRCGCSASHAHGQSGKSTMHYASEIQHLSRFLAARGFKAEVVPGSVPGESASLIASNGNVIEPDAAPEGVAAAAHLWSLLHDLRDNVITKEAFDSFGGKRCRDVVRREWSLSPKAPKPQKLLESLAAKLHGARLKLSQRGTPLVVVGTRSICWFGTNRVYRVFDDHGVFTAKQKKRDFQSEEEVLSFFESQGVSVTR</sequence>
<dbReference type="AlphaFoldDB" id="A4JTK4"/>
<dbReference type="KEGG" id="bvi:Bcep1808_6719"/>
<accession>A4JTK4</accession>
<proteinExistence type="predicted"/>
<dbReference type="HOGENOM" id="CLU_1335445_0_0_4"/>
<reference evidence="1 2" key="1">
    <citation type="submission" date="2007-03" db="EMBL/GenBank/DDBJ databases">
        <title>Complete sequence of plasmid pBVIE01 of Burkholderia vietnamiensis G4.</title>
        <authorList>
            <consortium name="US DOE Joint Genome Institute"/>
            <person name="Copeland A."/>
            <person name="Lucas S."/>
            <person name="Lapidus A."/>
            <person name="Barry K."/>
            <person name="Detter J.C."/>
            <person name="Glavina del Rio T."/>
            <person name="Hammon N."/>
            <person name="Israni S."/>
            <person name="Dalin E."/>
            <person name="Tice H."/>
            <person name="Pitluck S."/>
            <person name="Chain P."/>
            <person name="Malfatti S."/>
            <person name="Shin M."/>
            <person name="Vergez L."/>
            <person name="Schmutz J."/>
            <person name="Larimer F."/>
            <person name="Land M."/>
            <person name="Hauser L."/>
            <person name="Kyrpides N."/>
            <person name="Tiedje J."/>
            <person name="Richardson P."/>
        </authorList>
    </citation>
    <scope>NUCLEOTIDE SEQUENCE [LARGE SCALE GENOMIC DNA]</scope>
    <source>
        <strain evidence="2">G4 / LMG 22486</strain>
        <plasmid evidence="1 2">pBVIE01</plasmid>
    </source>
</reference>
<dbReference type="Proteomes" id="UP000002287">
    <property type="component" value="Plasmid pBVIE01"/>
</dbReference>
<keyword evidence="1" id="KW-0614">Plasmid</keyword>
<organism evidence="1 2">
    <name type="scientific">Burkholderia vietnamiensis (strain G4 / LMG 22486)</name>
    <name type="common">Burkholderia cepacia (strain R1808)</name>
    <dbReference type="NCBI Taxonomy" id="269482"/>
    <lineage>
        <taxon>Bacteria</taxon>
        <taxon>Pseudomonadati</taxon>
        <taxon>Pseudomonadota</taxon>
        <taxon>Betaproteobacteria</taxon>
        <taxon>Burkholderiales</taxon>
        <taxon>Burkholderiaceae</taxon>
        <taxon>Burkholderia</taxon>
        <taxon>Burkholderia cepacia complex</taxon>
    </lineage>
</organism>
<dbReference type="EMBL" id="CP000617">
    <property type="protein sequence ID" value="ABO59607.1"/>
    <property type="molecule type" value="Genomic_DNA"/>
</dbReference>
<evidence type="ECO:0000313" key="2">
    <source>
        <dbReference type="Proteomes" id="UP000002287"/>
    </source>
</evidence>
<geneLocation type="plasmid" evidence="1 2">
    <name>pBVIE01</name>
</geneLocation>